<keyword evidence="3" id="KW-1185">Reference proteome</keyword>
<dbReference type="Proteomes" id="UP001359559">
    <property type="component" value="Unassembled WGS sequence"/>
</dbReference>
<name>A0AAN9IIR1_CLITE</name>
<dbReference type="AlphaFoldDB" id="A0AAN9IIR1"/>
<reference evidence="2 3" key="1">
    <citation type="submission" date="2024-01" db="EMBL/GenBank/DDBJ databases">
        <title>The genomes of 5 underutilized Papilionoideae crops provide insights into root nodulation and disease resistance.</title>
        <authorList>
            <person name="Yuan L."/>
        </authorList>
    </citation>
    <scope>NUCLEOTIDE SEQUENCE [LARGE SCALE GENOMIC DNA]</scope>
    <source>
        <strain evidence="2">LY-2023</strain>
        <tissue evidence="2">Leaf</tissue>
    </source>
</reference>
<proteinExistence type="predicted"/>
<feature type="region of interest" description="Disordered" evidence="1">
    <location>
        <begin position="1"/>
        <end position="21"/>
    </location>
</feature>
<evidence type="ECO:0000256" key="1">
    <source>
        <dbReference type="SAM" id="MobiDB-lite"/>
    </source>
</evidence>
<gene>
    <name evidence="2" type="ORF">RJT34_25677</name>
</gene>
<protein>
    <submittedName>
        <fullName evidence="2">Uncharacterized protein</fullName>
    </submittedName>
</protein>
<dbReference type="EMBL" id="JAYKXN010000006">
    <property type="protein sequence ID" value="KAK7280612.1"/>
    <property type="molecule type" value="Genomic_DNA"/>
</dbReference>
<organism evidence="2 3">
    <name type="scientific">Clitoria ternatea</name>
    <name type="common">Butterfly pea</name>
    <dbReference type="NCBI Taxonomy" id="43366"/>
    <lineage>
        <taxon>Eukaryota</taxon>
        <taxon>Viridiplantae</taxon>
        <taxon>Streptophyta</taxon>
        <taxon>Embryophyta</taxon>
        <taxon>Tracheophyta</taxon>
        <taxon>Spermatophyta</taxon>
        <taxon>Magnoliopsida</taxon>
        <taxon>eudicotyledons</taxon>
        <taxon>Gunneridae</taxon>
        <taxon>Pentapetalae</taxon>
        <taxon>rosids</taxon>
        <taxon>fabids</taxon>
        <taxon>Fabales</taxon>
        <taxon>Fabaceae</taxon>
        <taxon>Papilionoideae</taxon>
        <taxon>50 kb inversion clade</taxon>
        <taxon>NPAAA clade</taxon>
        <taxon>indigoferoid/millettioid clade</taxon>
        <taxon>Phaseoleae</taxon>
        <taxon>Clitoria</taxon>
    </lineage>
</organism>
<evidence type="ECO:0000313" key="2">
    <source>
        <dbReference type="EMBL" id="KAK7280612.1"/>
    </source>
</evidence>
<feature type="region of interest" description="Disordered" evidence="1">
    <location>
        <begin position="48"/>
        <end position="74"/>
    </location>
</feature>
<evidence type="ECO:0000313" key="3">
    <source>
        <dbReference type="Proteomes" id="UP001359559"/>
    </source>
</evidence>
<feature type="compositionally biased region" description="Polar residues" evidence="1">
    <location>
        <begin position="61"/>
        <end position="74"/>
    </location>
</feature>
<accession>A0AAN9IIR1</accession>
<sequence length="74" mass="8513">MLKAMSMVRRKALRGDSKSQWRMNGECSLQTELSLPLDTGARFENPPSTFLNYFPPPPTCRVSNNKTQPRNHYL</sequence>
<comment type="caution">
    <text evidence="2">The sequence shown here is derived from an EMBL/GenBank/DDBJ whole genome shotgun (WGS) entry which is preliminary data.</text>
</comment>